<dbReference type="GO" id="GO:0008168">
    <property type="term" value="F:methyltransferase activity"/>
    <property type="evidence" value="ECO:0007669"/>
    <property type="project" value="UniProtKB-KW"/>
</dbReference>
<keyword evidence="6" id="KW-1185">Reference proteome</keyword>
<evidence type="ECO:0000256" key="3">
    <source>
        <dbReference type="ARBA" id="ARBA00022691"/>
    </source>
</evidence>
<dbReference type="PANTHER" id="PTHR42873">
    <property type="entry name" value="RIBOSOMAL RNA LARGE SUBUNIT METHYLTRANSFERASE"/>
    <property type="match status" value="1"/>
</dbReference>
<dbReference type="InterPro" id="IPR019614">
    <property type="entry name" value="SAM-dep_methyl-trfase"/>
</dbReference>
<sequence length="148" mass="16917">MIKSVVWRLSTEILKEEGLDLENEEEELLCERVVKVVENGISYMNSLDGQKTGFYVDQRENREFISTISDGQRVLAMCCYTGGFALNAVHGHALEVTGVLIRHLLLWNRPKWHANLKVVSLFVLVHIFMSQGESFPNLHGQLDVTRFL</sequence>
<reference evidence="5" key="1">
    <citation type="submission" date="2023-04" db="EMBL/GenBank/DDBJ databases">
        <authorList>
            <person name="Vijverberg K."/>
            <person name="Xiong W."/>
            <person name="Schranz E."/>
        </authorList>
    </citation>
    <scope>NUCLEOTIDE SEQUENCE</scope>
</reference>
<keyword evidence="1" id="KW-0489">Methyltransferase</keyword>
<accession>A0AA35YU12</accession>
<keyword evidence="2" id="KW-0808">Transferase</keyword>
<dbReference type="EMBL" id="OX465080">
    <property type="protein sequence ID" value="CAI9280235.1"/>
    <property type="molecule type" value="Genomic_DNA"/>
</dbReference>
<gene>
    <name evidence="5" type="ORF">LSALG_LOCUS19993</name>
</gene>
<proteinExistence type="predicted"/>
<protein>
    <recommendedName>
        <fullName evidence="4">S-adenosylmethionine-dependent methyltransferase domain-containing protein</fullName>
    </recommendedName>
</protein>
<evidence type="ECO:0000256" key="2">
    <source>
        <dbReference type="ARBA" id="ARBA00022679"/>
    </source>
</evidence>
<keyword evidence="3" id="KW-0949">S-adenosyl-L-methionine</keyword>
<dbReference type="Proteomes" id="UP001177003">
    <property type="component" value="Chromosome 4"/>
</dbReference>
<evidence type="ECO:0000313" key="5">
    <source>
        <dbReference type="EMBL" id="CAI9280235.1"/>
    </source>
</evidence>
<dbReference type="Pfam" id="PF10672">
    <property type="entry name" value="Methyltrans_SAM"/>
    <property type="match status" value="1"/>
</dbReference>
<name>A0AA35YU12_LACSI</name>
<evidence type="ECO:0000259" key="4">
    <source>
        <dbReference type="Pfam" id="PF10672"/>
    </source>
</evidence>
<evidence type="ECO:0000313" key="6">
    <source>
        <dbReference type="Proteomes" id="UP001177003"/>
    </source>
</evidence>
<evidence type="ECO:0000256" key="1">
    <source>
        <dbReference type="ARBA" id="ARBA00022603"/>
    </source>
</evidence>
<dbReference type="PANTHER" id="PTHR42873:SF1">
    <property type="entry name" value="S-ADENOSYLMETHIONINE-DEPENDENT METHYLTRANSFERASE DOMAIN-CONTAINING PROTEIN"/>
    <property type="match status" value="1"/>
</dbReference>
<feature type="domain" description="S-adenosylmethionine-dependent methyltransferase" evidence="4">
    <location>
        <begin position="34"/>
        <end position="99"/>
    </location>
</feature>
<organism evidence="5 6">
    <name type="scientific">Lactuca saligna</name>
    <name type="common">Willowleaf lettuce</name>
    <dbReference type="NCBI Taxonomy" id="75948"/>
    <lineage>
        <taxon>Eukaryota</taxon>
        <taxon>Viridiplantae</taxon>
        <taxon>Streptophyta</taxon>
        <taxon>Embryophyta</taxon>
        <taxon>Tracheophyta</taxon>
        <taxon>Spermatophyta</taxon>
        <taxon>Magnoliopsida</taxon>
        <taxon>eudicotyledons</taxon>
        <taxon>Gunneridae</taxon>
        <taxon>Pentapetalae</taxon>
        <taxon>asterids</taxon>
        <taxon>campanulids</taxon>
        <taxon>Asterales</taxon>
        <taxon>Asteraceae</taxon>
        <taxon>Cichorioideae</taxon>
        <taxon>Cichorieae</taxon>
        <taxon>Lactucinae</taxon>
        <taxon>Lactuca</taxon>
    </lineage>
</organism>
<dbReference type="AlphaFoldDB" id="A0AA35YU12"/>
<dbReference type="InterPro" id="IPR029063">
    <property type="entry name" value="SAM-dependent_MTases_sf"/>
</dbReference>
<dbReference type="SUPFAM" id="SSF53335">
    <property type="entry name" value="S-adenosyl-L-methionine-dependent methyltransferases"/>
    <property type="match status" value="1"/>
</dbReference>
<dbReference type="GO" id="GO:0032259">
    <property type="term" value="P:methylation"/>
    <property type="evidence" value="ECO:0007669"/>
    <property type="project" value="UniProtKB-KW"/>
</dbReference>
<dbReference type="Gene3D" id="3.40.50.150">
    <property type="entry name" value="Vaccinia Virus protein VP39"/>
    <property type="match status" value="1"/>
</dbReference>